<proteinExistence type="predicted"/>
<protein>
    <submittedName>
        <fullName evidence="2">Uncharacterized protein</fullName>
    </submittedName>
</protein>
<sequence length="66" mass="7543">MSAHLCKEIYKVHHHKQHQQQLPDDLDKHIAQQPLAVAREALHGQRPQRCKPPRRPSPTSVAVAVE</sequence>
<dbReference type="AlphaFoldDB" id="A0AAN9YW27"/>
<feature type="region of interest" description="Disordered" evidence="1">
    <location>
        <begin position="42"/>
        <end position="66"/>
    </location>
</feature>
<evidence type="ECO:0000313" key="2">
    <source>
        <dbReference type="EMBL" id="KAK7755975.1"/>
    </source>
</evidence>
<organism evidence="2 3">
    <name type="scientific">Diatrype stigma</name>
    <dbReference type="NCBI Taxonomy" id="117547"/>
    <lineage>
        <taxon>Eukaryota</taxon>
        <taxon>Fungi</taxon>
        <taxon>Dikarya</taxon>
        <taxon>Ascomycota</taxon>
        <taxon>Pezizomycotina</taxon>
        <taxon>Sordariomycetes</taxon>
        <taxon>Xylariomycetidae</taxon>
        <taxon>Xylariales</taxon>
        <taxon>Diatrypaceae</taxon>
        <taxon>Diatrype</taxon>
    </lineage>
</organism>
<gene>
    <name evidence="2" type="ORF">SLS62_001917</name>
</gene>
<keyword evidence="3" id="KW-1185">Reference proteome</keyword>
<evidence type="ECO:0000313" key="3">
    <source>
        <dbReference type="Proteomes" id="UP001320420"/>
    </source>
</evidence>
<name>A0AAN9YW27_9PEZI</name>
<evidence type="ECO:0000256" key="1">
    <source>
        <dbReference type="SAM" id="MobiDB-lite"/>
    </source>
</evidence>
<comment type="caution">
    <text evidence="2">The sequence shown here is derived from an EMBL/GenBank/DDBJ whole genome shotgun (WGS) entry which is preliminary data.</text>
</comment>
<accession>A0AAN9YW27</accession>
<dbReference type="EMBL" id="JAKJXP020000009">
    <property type="protein sequence ID" value="KAK7755975.1"/>
    <property type="molecule type" value="Genomic_DNA"/>
</dbReference>
<reference evidence="2 3" key="1">
    <citation type="submission" date="2024-02" db="EMBL/GenBank/DDBJ databases">
        <title>De novo assembly and annotation of 12 fungi associated with fruit tree decline syndrome in Ontario, Canada.</title>
        <authorList>
            <person name="Sulman M."/>
            <person name="Ellouze W."/>
            <person name="Ilyukhin E."/>
        </authorList>
    </citation>
    <scope>NUCLEOTIDE SEQUENCE [LARGE SCALE GENOMIC DNA]</scope>
    <source>
        <strain evidence="2 3">M11/M66-122</strain>
    </source>
</reference>
<dbReference type="Proteomes" id="UP001320420">
    <property type="component" value="Unassembled WGS sequence"/>
</dbReference>